<feature type="transmembrane region" description="Helical" evidence="5">
    <location>
        <begin position="149"/>
        <end position="167"/>
    </location>
</feature>
<feature type="transmembrane region" description="Helical" evidence="5">
    <location>
        <begin position="481"/>
        <end position="506"/>
    </location>
</feature>
<dbReference type="InterPro" id="IPR020846">
    <property type="entry name" value="MFS_dom"/>
</dbReference>
<evidence type="ECO:0000259" key="6">
    <source>
        <dbReference type="PROSITE" id="PS50850"/>
    </source>
</evidence>
<evidence type="ECO:0000256" key="3">
    <source>
        <dbReference type="ARBA" id="ARBA00022989"/>
    </source>
</evidence>
<dbReference type="Pfam" id="PF07690">
    <property type="entry name" value="MFS_1"/>
    <property type="match status" value="1"/>
</dbReference>
<gene>
    <name evidence="7" type="ORF">PDIGIT_LOCUS8841</name>
</gene>
<keyword evidence="4 5" id="KW-0472">Membrane</keyword>
<evidence type="ECO:0000256" key="2">
    <source>
        <dbReference type="ARBA" id="ARBA00022692"/>
    </source>
</evidence>
<sequence>MAYLFKHAAIGSIIRYCGTGKISFTRAKGKNVSSSSSSDDVDGAGPPIDGEVSANHLVTWNGKDDSSNPQNWPFWQRLVITLILCFWTFAVFVGSSIYTSSQEGVIEEFSVTHAEGALGLSLYVLGYGLGSLLFSPLSEVPAIGRNPPYFVSGFLFVILCIPAALASNFSGLMVLRFLLGFMCSPSLTTTGASLGDIWSAPDFPFAMALFSLVTTMGPTCGPTISAYAVRTMGWRFSAWELLIISGFIFSLVALLVPETSAQTILFYEAKRRREDTGNQALMSEAEIKQKNLEVKTMLWNAFVKPWEMNLKDPALMFTTIYLGLAYGIFYSFFESFPFVYPVYYNFSPTAVGLVFLAAIPSCFIAFTMQCLFLKYKVMAGLKNGTFGELEVYLLPGLAASPFIPAGLFIYAWTARTSTHWMAPTVGLSMVIFGIYSIGQCIFLYIPNIYPKYAASIFAANGLARSLFAVVAVLVAKPMFEGIGVGGGVSLLGGLMVVCMFGLFFLYKYCKILRMRTKFAGA</sequence>
<dbReference type="SUPFAM" id="SSF103473">
    <property type="entry name" value="MFS general substrate transporter"/>
    <property type="match status" value="1"/>
</dbReference>
<dbReference type="GO" id="GO:0015244">
    <property type="term" value="F:fluconazole transmembrane transporter activity"/>
    <property type="evidence" value="ECO:0007669"/>
    <property type="project" value="TreeGrafter"/>
</dbReference>
<organism evidence="7 8">
    <name type="scientific">Periconia digitata</name>
    <dbReference type="NCBI Taxonomy" id="1303443"/>
    <lineage>
        <taxon>Eukaryota</taxon>
        <taxon>Fungi</taxon>
        <taxon>Dikarya</taxon>
        <taxon>Ascomycota</taxon>
        <taxon>Pezizomycotina</taxon>
        <taxon>Dothideomycetes</taxon>
        <taxon>Pleosporomycetidae</taxon>
        <taxon>Pleosporales</taxon>
        <taxon>Massarineae</taxon>
        <taxon>Periconiaceae</taxon>
        <taxon>Periconia</taxon>
    </lineage>
</organism>
<dbReference type="PANTHER" id="PTHR23502:SF23">
    <property type="entry name" value="FLUCONAZOLE RESISTANCE PROTEIN 1"/>
    <property type="match status" value="1"/>
</dbReference>
<evidence type="ECO:0000256" key="5">
    <source>
        <dbReference type="SAM" id="Phobius"/>
    </source>
</evidence>
<dbReference type="OrthoDB" id="3357846at2759"/>
<proteinExistence type="predicted"/>
<feature type="transmembrane region" description="Helical" evidence="5">
    <location>
        <begin position="118"/>
        <end position="137"/>
    </location>
</feature>
<dbReference type="InterPro" id="IPR011701">
    <property type="entry name" value="MFS"/>
</dbReference>
<keyword evidence="2 5" id="KW-0812">Transmembrane</keyword>
<evidence type="ECO:0000313" key="8">
    <source>
        <dbReference type="Proteomes" id="UP001152607"/>
    </source>
</evidence>
<feature type="domain" description="Major facilitator superfamily (MFS) profile" evidence="6">
    <location>
        <begin position="80"/>
        <end position="510"/>
    </location>
</feature>
<dbReference type="InterPro" id="IPR036259">
    <property type="entry name" value="MFS_trans_sf"/>
</dbReference>
<keyword evidence="8" id="KW-1185">Reference proteome</keyword>
<feature type="transmembrane region" description="Helical" evidence="5">
    <location>
        <begin position="452"/>
        <end position="475"/>
    </location>
</feature>
<dbReference type="Gene3D" id="1.20.1250.20">
    <property type="entry name" value="MFS general substrate transporter like domains"/>
    <property type="match status" value="1"/>
</dbReference>
<accession>A0A9W4UJ06</accession>
<comment type="caution">
    <text evidence="7">The sequence shown here is derived from an EMBL/GenBank/DDBJ whole genome shotgun (WGS) entry which is preliminary data.</text>
</comment>
<comment type="subcellular location">
    <subcellularLocation>
        <location evidence="1">Membrane</location>
        <topology evidence="1">Multi-pass membrane protein</topology>
    </subcellularLocation>
</comment>
<evidence type="ECO:0000256" key="4">
    <source>
        <dbReference type="ARBA" id="ARBA00023136"/>
    </source>
</evidence>
<evidence type="ECO:0000256" key="1">
    <source>
        <dbReference type="ARBA" id="ARBA00004141"/>
    </source>
</evidence>
<evidence type="ECO:0000313" key="7">
    <source>
        <dbReference type="EMBL" id="CAI6335756.1"/>
    </source>
</evidence>
<feature type="transmembrane region" description="Helical" evidence="5">
    <location>
        <begin position="425"/>
        <end position="445"/>
    </location>
</feature>
<dbReference type="Proteomes" id="UP001152607">
    <property type="component" value="Unassembled WGS sequence"/>
</dbReference>
<dbReference type="PANTHER" id="PTHR23502">
    <property type="entry name" value="MAJOR FACILITATOR SUPERFAMILY"/>
    <property type="match status" value="1"/>
</dbReference>
<feature type="transmembrane region" description="Helical" evidence="5">
    <location>
        <begin position="78"/>
        <end position="98"/>
    </location>
</feature>
<dbReference type="PROSITE" id="PS50850">
    <property type="entry name" value="MFS"/>
    <property type="match status" value="1"/>
</dbReference>
<dbReference type="GO" id="GO:1990961">
    <property type="term" value="P:xenobiotic detoxification by transmembrane export across the plasma membrane"/>
    <property type="evidence" value="ECO:0007669"/>
    <property type="project" value="TreeGrafter"/>
</dbReference>
<feature type="transmembrane region" description="Helical" evidence="5">
    <location>
        <begin position="353"/>
        <end position="372"/>
    </location>
</feature>
<feature type="transmembrane region" description="Helical" evidence="5">
    <location>
        <begin position="206"/>
        <end position="229"/>
    </location>
</feature>
<feature type="transmembrane region" description="Helical" evidence="5">
    <location>
        <begin position="314"/>
        <end position="333"/>
    </location>
</feature>
<keyword evidence="3 5" id="KW-1133">Transmembrane helix</keyword>
<name>A0A9W4UJ06_9PLEO</name>
<protein>
    <recommendedName>
        <fullName evidence="6">Major facilitator superfamily (MFS) profile domain-containing protein</fullName>
    </recommendedName>
</protein>
<reference evidence="7" key="1">
    <citation type="submission" date="2023-01" db="EMBL/GenBank/DDBJ databases">
        <authorList>
            <person name="Van Ghelder C."/>
            <person name="Rancurel C."/>
        </authorList>
    </citation>
    <scope>NUCLEOTIDE SEQUENCE</scope>
    <source>
        <strain evidence="7">CNCM I-4278</strain>
    </source>
</reference>
<dbReference type="AlphaFoldDB" id="A0A9W4UJ06"/>
<dbReference type="EMBL" id="CAOQHR010000006">
    <property type="protein sequence ID" value="CAI6335756.1"/>
    <property type="molecule type" value="Genomic_DNA"/>
</dbReference>
<dbReference type="GO" id="GO:0005886">
    <property type="term" value="C:plasma membrane"/>
    <property type="evidence" value="ECO:0007669"/>
    <property type="project" value="TreeGrafter"/>
</dbReference>
<feature type="transmembrane region" description="Helical" evidence="5">
    <location>
        <begin position="392"/>
        <end position="413"/>
    </location>
</feature>